<dbReference type="InterPro" id="IPR035906">
    <property type="entry name" value="MetI-like_sf"/>
</dbReference>
<evidence type="ECO:0000256" key="4">
    <source>
        <dbReference type="ARBA" id="ARBA00022692"/>
    </source>
</evidence>
<evidence type="ECO:0000256" key="2">
    <source>
        <dbReference type="ARBA" id="ARBA00022448"/>
    </source>
</evidence>
<keyword evidence="4 7" id="KW-0812">Transmembrane</keyword>
<dbReference type="Pfam" id="PF00528">
    <property type="entry name" value="BPD_transp_1"/>
    <property type="match status" value="1"/>
</dbReference>
<evidence type="ECO:0000313" key="9">
    <source>
        <dbReference type="EMBL" id="MCC2188910.1"/>
    </source>
</evidence>
<evidence type="ECO:0000256" key="6">
    <source>
        <dbReference type="ARBA" id="ARBA00023136"/>
    </source>
</evidence>
<evidence type="ECO:0000259" key="8">
    <source>
        <dbReference type="PROSITE" id="PS50928"/>
    </source>
</evidence>
<evidence type="ECO:0000313" key="10">
    <source>
        <dbReference type="Proteomes" id="UP001197875"/>
    </source>
</evidence>
<dbReference type="PROSITE" id="PS50928">
    <property type="entry name" value="ABC_TM1"/>
    <property type="match status" value="1"/>
</dbReference>
<reference evidence="9 10" key="1">
    <citation type="submission" date="2021-10" db="EMBL/GenBank/DDBJ databases">
        <title>Anaerobic single-cell dispensing facilitates the cultivation of human gut bacteria.</title>
        <authorList>
            <person name="Afrizal A."/>
        </authorList>
    </citation>
    <scope>NUCLEOTIDE SEQUENCE [LARGE SCALE GENOMIC DNA]</scope>
    <source>
        <strain evidence="9 10">CLA-AA-H277</strain>
    </source>
</reference>
<dbReference type="Gene3D" id="1.10.3720.10">
    <property type="entry name" value="MetI-like"/>
    <property type="match status" value="1"/>
</dbReference>
<proteinExistence type="inferred from homology"/>
<evidence type="ECO:0000256" key="5">
    <source>
        <dbReference type="ARBA" id="ARBA00022989"/>
    </source>
</evidence>
<feature type="transmembrane region" description="Helical" evidence="7">
    <location>
        <begin position="279"/>
        <end position="305"/>
    </location>
</feature>
<comment type="subcellular location">
    <subcellularLocation>
        <location evidence="1 7">Cell membrane</location>
        <topology evidence="1 7">Multi-pass membrane protein</topology>
    </subcellularLocation>
</comment>
<dbReference type="GO" id="GO:0005886">
    <property type="term" value="C:plasma membrane"/>
    <property type="evidence" value="ECO:0007669"/>
    <property type="project" value="UniProtKB-SubCell"/>
</dbReference>
<dbReference type="GO" id="GO:0055085">
    <property type="term" value="P:transmembrane transport"/>
    <property type="evidence" value="ECO:0007669"/>
    <property type="project" value="InterPro"/>
</dbReference>
<dbReference type="Pfam" id="PF19300">
    <property type="entry name" value="BPD_transp_1_N"/>
    <property type="match status" value="1"/>
</dbReference>
<accession>A0AAE3J5R3</accession>
<comment type="caution">
    <text evidence="9">The sequence shown here is derived from an EMBL/GenBank/DDBJ whole genome shotgun (WGS) entry which is preliminary data.</text>
</comment>
<feature type="transmembrane region" description="Helical" evidence="7">
    <location>
        <begin position="130"/>
        <end position="155"/>
    </location>
</feature>
<feature type="domain" description="ABC transmembrane type-1" evidence="8">
    <location>
        <begin position="95"/>
        <end position="298"/>
    </location>
</feature>
<comment type="similarity">
    <text evidence="7">Belongs to the binding-protein-dependent transport system permease family.</text>
</comment>
<dbReference type="InterPro" id="IPR045621">
    <property type="entry name" value="BPD_transp_1_N"/>
</dbReference>
<dbReference type="PANTHER" id="PTHR30465:SF74">
    <property type="entry name" value="OLIGOPEPTIDE TRANSPORT SYSTEM PERMEASE PROTEIN OPPB"/>
    <property type="match status" value="1"/>
</dbReference>
<feature type="transmembrane region" description="Helical" evidence="7">
    <location>
        <begin position="233"/>
        <end position="259"/>
    </location>
</feature>
<keyword evidence="2 7" id="KW-0813">Transport</keyword>
<feature type="transmembrane region" description="Helical" evidence="7">
    <location>
        <begin position="9"/>
        <end position="27"/>
    </location>
</feature>
<protein>
    <submittedName>
        <fullName evidence="9">ABC transporter permease</fullName>
    </submittedName>
</protein>
<evidence type="ECO:0000256" key="3">
    <source>
        <dbReference type="ARBA" id="ARBA00022475"/>
    </source>
</evidence>
<keyword evidence="5 7" id="KW-1133">Transmembrane helix</keyword>
<evidence type="ECO:0000256" key="1">
    <source>
        <dbReference type="ARBA" id="ARBA00004651"/>
    </source>
</evidence>
<dbReference type="EMBL" id="JAJEPR010000004">
    <property type="protein sequence ID" value="MCC2188910.1"/>
    <property type="molecule type" value="Genomic_DNA"/>
</dbReference>
<dbReference type="PANTHER" id="PTHR30465">
    <property type="entry name" value="INNER MEMBRANE ABC TRANSPORTER"/>
    <property type="match status" value="1"/>
</dbReference>
<dbReference type="SUPFAM" id="SSF161098">
    <property type="entry name" value="MetI-like"/>
    <property type="match status" value="1"/>
</dbReference>
<organism evidence="9 10">
    <name type="scientific">Fusicatenibacter faecihominis</name>
    <dbReference type="NCBI Taxonomy" id="2881276"/>
    <lineage>
        <taxon>Bacteria</taxon>
        <taxon>Bacillati</taxon>
        <taxon>Bacillota</taxon>
        <taxon>Clostridia</taxon>
        <taxon>Lachnospirales</taxon>
        <taxon>Lachnospiraceae</taxon>
        <taxon>Fusicatenibacter</taxon>
    </lineage>
</organism>
<gene>
    <name evidence="9" type="ORF">LKD71_03565</name>
</gene>
<keyword evidence="3" id="KW-1003">Cell membrane</keyword>
<feature type="transmembrane region" description="Helical" evidence="7">
    <location>
        <begin position="101"/>
        <end position="123"/>
    </location>
</feature>
<name>A0AAE3J5R3_9FIRM</name>
<dbReference type="AlphaFoldDB" id="A0AAE3J5R3"/>
<dbReference type="RefSeq" id="WP_227614365.1">
    <property type="nucleotide sequence ID" value="NZ_JAJEPR010000004.1"/>
</dbReference>
<dbReference type="InterPro" id="IPR000515">
    <property type="entry name" value="MetI-like"/>
</dbReference>
<dbReference type="CDD" id="cd06261">
    <property type="entry name" value="TM_PBP2"/>
    <property type="match status" value="1"/>
</dbReference>
<sequence length="318" mass="35254">MIKYILKKIGYMIVTLWVILTITFFLMNCIPGDPTQDSMKVLPEAVANNLKARWGLDKPVGEQYIIYLKNLLHGQMGESYKTPGLTANQIISERFPASLQLGLQAVAVGLILGLILGILAALHRGRWIDFLTIFVAIIGVSVPSFVFAALLQKYAAGSYFPIVGWSSKGMGVGQIFQYTFLPTVSASISGIATYSRFMRSSVLDVLSNDYILLAKSKGLSNFQIVKRHVLRNAITPIISIVAPQVANIVTGSFVIERIFSIPGLGRYYVESVNGRDYPMIMATTLFFSFIFIFCMVLMDILYAIVDPRVRKSIIEGNK</sequence>
<evidence type="ECO:0000256" key="7">
    <source>
        <dbReference type="RuleBase" id="RU363032"/>
    </source>
</evidence>
<dbReference type="Proteomes" id="UP001197875">
    <property type="component" value="Unassembled WGS sequence"/>
</dbReference>
<feature type="transmembrane region" description="Helical" evidence="7">
    <location>
        <begin position="175"/>
        <end position="194"/>
    </location>
</feature>
<keyword evidence="6 7" id="KW-0472">Membrane</keyword>
<keyword evidence="10" id="KW-1185">Reference proteome</keyword>